<keyword evidence="3" id="KW-0963">Cytoplasm</keyword>
<dbReference type="PIRSF" id="PIRSF000857">
    <property type="entry name" value="PAPS_reductase"/>
    <property type="match status" value="1"/>
</dbReference>
<dbReference type="GO" id="GO:0019379">
    <property type="term" value="P:sulfate assimilation, phosphoadenylyl sulfate reduction by phosphoadenylyl-sulfate reductase (thioredoxin)"/>
    <property type="evidence" value="ECO:0007669"/>
    <property type="project" value="UniProtKB-UniRule"/>
</dbReference>
<feature type="active site" description="Nucleophile; cysteine thiosulfonate intermediate" evidence="3">
    <location>
        <position position="230"/>
    </location>
</feature>
<dbReference type="EMBL" id="LIBO01000121">
    <property type="protein sequence ID" value="KRO62161.1"/>
    <property type="molecule type" value="Genomic_DNA"/>
</dbReference>
<organism evidence="5 6">
    <name type="scientific">Verrucomicrobia subdivision 6 bacterium BACL9 MAG-120507-bin52</name>
    <dbReference type="NCBI Taxonomy" id="1655590"/>
    <lineage>
        <taxon>Bacteria</taxon>
        <taxon>Pseudomonadati</taxon>
        <taxon>Verrucomicrobiota</taxon>
        <taxon>Verrucomicrobiia</taxon>
        <taxon>Verrucomicrobiales</taxon>
        <taxon>Verrucomicrobia subdivision 6</taxon>
    </lineage>
</organism>
<dbReference type="GO" id="GO:0005737">
    <property type="term" value="C:cytoplasm"/>
    <property type="evidence" value="ECO:0007669"/>
    <property type="project" value="UniProtKB-SubCell"/>
</dbReference>
<sequence>MILANSKKNRVGQKVLPDLESKSPKERVAWAIETYSDELVLTTSFGAQSAAFLHLATQQKKDLPIVFIDTGYHFPETLTFAQELTEKLHLNLKTFSPRLAPTELEQKHGKLWELGPQGLEQFHEIIRVEPLRRAMQELQPALWLAGLRRATSDSRKELSVLSESEHRIKMLPILDWSDQDVGRYLREHSLPYHPLWSKGYVSIGDRITTKRLDEVSDPSELRHFGWKRECGIHEKV</sequence>
<dbReference type="InterPro" id="IPR004511">
    <property type="entry name" value="PAPS/APS_Rdtase"/>
</dbReference>
<dbReference type="PANTHER" id="PTHR46509:SF1">
    <property type="entry name" value="PHOSPHOADENOSINE PHOSPHOSULFATE REDUCTASE"/>
    <property type="match status" value="1"/>
</dbReference>
<gene>
    <name evidence="3" type="primary">cysH</name>
    <name evidence="5" type="ORF">ABR82_03035</name>
</gene>
<dbReference type="NCBIfam" id="TIGR00434">
    <property type="entry name" value="cysH"/>
    <property type="match status" value="1"/>
</dbReference>
<evidence type="ECO:0000313" key="6">
    <source>
        <dbReference type="Proteomes" id="UP000051269"/>
    </source>
</evidence>
<proteinExistence type="inferred from homology"/>
<dbReference type="Gene3D" id="3.40.50.620">
    <property type="entry name" value="HUPs"/>
    <property type="match status" value="1"/>
</dbReference>
<accession>A0A0R2RIJ5</accession>
<dbReference type="GO" id="GO:0004604">
    <property type="term" value="F:phosphoadenylyl-sulfate reductase (thioredoxin) activity"/>
    <property type="evidence" value="ECO:0007669"/>
    <property type="project" value="UniProtKB-UniRule"/>
</dbReference>
<evidence type="ECO:0000313" key="5">
    <source>
        <dbReference type="EMBL" id="KRO62161.1"/>
    </source>
</evidence>
<evidence type="ECO:0000256" key="1">
    <source>
        <dbReference type="ARBA" id="ARBA00009732"/>
    </source>
</evidence>
<reference evidence="5 6" key="1">
    <citation type="submission" date="2015-10" db="EMBL/GenBank/DDBJ databases">
        <title>Metagenome-Assembled Genomes uncover a global brackish microbiome.</title>
        <authorList>
            <person name="Hugerth L.W."/>
            <person name="Larsson J."/>
            <person name="Alneberg J."/>
            <person name="Lindh M.V."/>
            <person name="Legrand C."/>
            <person name="Pinhassi J."/>
            <person name="Andersson A.F."/>
        </authorList>
    </citation>
    <scope>NUCLEOTIDE SEQUENCE [LARGE SCALE GENOMIC DNA]</scope>
    <source>
        <strain evidence="5">BACL18 MAG-120507-bin52</strain>
    </source>
</reference>
<comment type="similarity">
    <text evidence="1 3">Belongs to the PAPS reductase family. CysH subfamily.</text>
</comment>
<comment type="pathway">
    <text evidence="3">Sulfur metabolism; hydrogen sulfide biosynthesis; sulfite from sulfate: step 3/3.</text>
</comment>
<dbReference type="PANTHER" id="PTHR46509">
    <property type="entry name" value="PHOSPHOADENOSINE PHOSPHOSULFATE REDUCTASE"/>
    <property type="match status" value="1"/>
</dbReference>
<dbReference type="AlphaFoldDB" id="A0A0R2RIJ5"/>
<dbReference type="EC" id="1.8.4.8" evidence="3"/>
<dbReference type="InterPro" id="IPR002500">
    <property type="entry name" value="PAPS_reduct_dom"/>
</dbReference>
<dbReference type="HAMAP" id="MF_00063">
    <property type="entry name" value="CysH"/>
    <property type="match status" value="1"/>
</dbReference>
<feature type="domain" description="Phosphoadenosine phosphosulphate reductase" evidence="4">
    <location>
        <begin position="39"/>
        <end position="210"/>
    </location>
</feature>
<comment type="caution">
    <text evidence="5">The sequence shown here is derived from an EMBL/GenBank/DDBJ whole genome shotgun (WGS) entry which is preliminary data.</text>
</comment>
<comment type="catalytic activity">
    <reaction evidence="3">
        <text>[thioredoxin]-disulfide + sulfite + adenosine 3',5'-bisphosphate + 2 H(+) = [thioredoxin]-dithiol + 3'-phosphoadenylyl sulfate</text>
        <dbReference type="Rhea" id="RHEA:11724"/>
        <dbReference type="Rhea" id="RHEA-COMP:10698"/>
        <dbReference type="Rhea" id="RHEA-COMP:10700"/>
        <dbReference type="ChEBI" id="CHEBI:15378"/>
        <dbReference type="ChEBI" id="CHEBI:17359"/>
        <dbReference type="ChEBI" id="CHEBI:29950"/>
        <dbReference type="ChEBI" id="CHEBI:50058"/>
        <dbReference type="ChEBI" id="CHEBI:58339"/>
        <dbReference type="ChEBI" id="CHEBI:58343"/>
        <dbReference type="EC" id="1.8.4.8"/>
    </reaction>
</comment>
<dbReference type="UniPathway" id="UPA00140">
    <property type="reaction ID" value="UER00206"/>
</dbReference>
<comment type="function">
    <text evidence="3">Catalyzes the formation of sulfite from phosphoadenosine 5'-phosphosulfate (PAPS) using thioredoxin as an electron donor.</text>
</comment>
<dbReference type="SUPFAM" id="SSF52402">
    <property type="entry name" value="Adenine nucleotide alpha hydrolases-like"/>
    <property type="match status" value="1"/>
</dbReference>
<comment type="caution">
    <text evidence="3">Lacks conserved residue(s) required for the propagation of feature annotation.</text>
</comment>
<evidence type="ECO:0000259" key="4">
    <source>
        <dbReference type="Pfam" id="PF01507"/>
    </source>
</evidence>
<keyword evidence="2 3" id="KW-0560">Oxidoreductase</keyword>
<comment type="subcellular location">
    <subcellularLocation>
        <location evidence="3">Cytoplasm</location>
    </subcellularLocation>
</comment>
<name>A0A0R2RIJ5_9BACT</name>
<dbReference type="NCBIfam" id="NF002537">
    <property type="entry name" value="PRK02090.1"/>
    <property type="match status" value="1"/>
</dbReference>
<dbReference type="Proteomes" id="UP000051269">
    <property type="component" value="Unassembled WGS sequence"/>
</dbReference>
<evidence type="ECO:0000256" key="2">
    <source>
        <dbReference type="ARBA" id="ARBA00023002"/>
    </source>
</evidence>
<dbReference type="Pfam" id="PF01507">
    <property type="entry name" value="PAPS_reduct"/>
    <property type="match status" value="1"/>
</dbReference>
<dbReference type="GO" id="GO:0070814">
    <property type="term" value="P:hydrogen sulfide biosynthetic process"/>
    <property type="evidence" value="ECO:0007669"/>
    <property type="project" value="UniProtKB-UniRule"/>
</dbReference>
<protein>
    <recommendedName>
        <fullName evidence="3">Phosphoadenosine 5'-phosphosulfate reductase</fullName>
        <shortName evidence="3">PAPS reductase</shortName>
        <ecNumber evidence="3">1.8.4.8</ecNumber>
    </recommendedName>
    <alternativeName>
        <fullName evidence="3">3'-phosphoadenylylsulfate reductase</fullName>
    </alternativeName>
    <alternativeName>
        <fullName evidence="3">PAPS reductase, thioredoxin dependent</fullName>
    </alternativeName>
    <alternativeName>
        <fullName evidence="3">PAPS sulfotransferase</fullName>
    </alternativeName>
    <alternativeName>
        <fullName evidence="3">PAdoPS reductase</fullName>
    </alternativeName>
</protein>
<dbReference type="InterPro" id="IPR014729">
    <property type="entry name" value="Rossmann-like_a/b/a_fold"/>
</dbReference>
<evidence type="ECO:0000256" key="3">
    <source>
        <dbReference type="HAMAP-Rule" id="MF_00063"/>
    </source>
</evidence>
<dbReference type="CDD" id="cd23945">
    <property type="entry name" value="PAPS_reductase"/>
    <property type="match status" value="1"/>
</dbReference>